<protein>
    <recommendedName>
        <fullName evidence="4">Lanthionine synthetase</fullName>
    </recommendedName>
</protein>
<evidence type="ECO:0008006" key="4">
    <source>
        <dbReference type="Google" id="ProtNLM"/>
    </source>
</evidence>
<accession>A0A919K8E9</accession>
<reference evidence="2" key="1">
    <citation type="submission" date="2021-01" db="EMBL/GenBank/DDBJ databases">
        <title>Whole genome shotgun sequence of Actinoplanes rishiriensis NBRC 108556.</title>
        <authorList>
            <person name="Komaki H."/>
            <person name="Tamura T."/>
        </authorList>
    </citation>
    <scope>NUCLEOTIDE SEQUENCE</scope>
    <source>
        <strain evidence="2">NBRC 108556</strain>
    </source>
</reference>
<evidence type="ECO:0000313" key="3">
    <source>
        <dbReference type="Proteomes" id="UP000636960"/>
    </source>
</evidence>
<dbReference type="GO" id="GO:0031179">
    <property type="term" value="P:peptide modification"/>
    <property type="evidence" value="ECO:0007669"/>
    <property type="project" value="InterPro"/>
</dbReference>
<dbReference type="CDD" id="cd04793">
    <property type="entry name" value="LanC"/>
    <property type="match status" value="1"/>
</dbReference>
<name>A0A919K8E9_9ACTN</name>
<comment type="caution">
    <text evidence="2">The sequence shown here is derived from an EMBL/GenBank/DDBJ whole genome shotgun (WGS) entry which is preliminary data.</text>
</comment>
<dbReference type="SMART" id="SM01260">
    <property type="entry name" value="LANC_like"/>
    <property type="match status" value="1"/>
</dbReference>
<dbReference type="InterPro" id="IPR033889">
    <property type="entry name" value="LanC"/>
</dbReference>
<dbReference type="SUPFAM" id="SSF158745">
    <property type="entry name" value="LanC-like"/>
    <property type="match status" value="1"/>
</dbReference>
<dbReference type="GO" id="GO:0046872">
    <property type="term" value="F:metal ion binding"/>
    <property type="evidence" value="ECO:0007669"/>
    <property type="project" value="UniProtKB-KW"/>
</dbReference>
<dbReference type="PRINTS" id="PR01950">
    <property type="entry name" value="LANCSUPER"/>
</dbReference>
<dbReference type="PRINTS" id="PR01955">
    <property type="entry name" value="LANCFRANKIA"/>
</dbReference>
<evidence type="ECO:0000256" key="1">
    <source>
        <dbReference type="PIRSR" id="PIRSR607822-1"/>
    </source>
</evidence>
<dbReference type="Proteomes" id="UP000636960">
    <property type="component" value="Unassembled WGS sequence"/>
</dbReference>
<dbReference type="InterPro" id="IPR007822">
    <property type="entry name" value="LANC-like"/>
</dbReference>
<dbReference type="EMBL" id="BOMV01000107">
    <property type="protein sequence ID" value="GIF01610.1"/>
    <property type="molecule type" value="Genomic_DNA"/>
</dbReference>
<evidence type="ECO:0000313" key="2">
    <source>
        <dbReference type="EMBL" id="GIF01610.1"/>
    </source>
</evidence>
<keyword evidence="1" id="KW-0862">Zinc</keyword>
<proteinExistence type="predicted"/>
<dbReference type="Pfam" id="PF05147">
    <property type="entry name" value="LANC_like"/>
    <property type="match status" value="1"/>
</dbReference>
<organism evidence="2 3">
    <name type="scientific">Paractinoplanes rishiriensis</name>
    <dbReference type="NCBI Taxonomy" id="1050105"/>
    <lineage>
        <taxon>Bacteria</taxon>
        <taxon>Bacillati</taxon>
        <taxon>Actinomycetota</taxon>
        <taxon>Actinomycetes</taxon>
        <taxon>Micromonosporales</taxon>
        <taxon>Micromonosporaceae</taxon>
        <taxon>Paractinoplanes</taxon>
    </lineage>
</organism>
<sequence>MTAATPITLTEAESGAQSLASGIIGHALLAVERAVNGAGDWASAHRLIQQAAGRVDAAAHAGLYYGAPAIAFLLHTTTADGRDRYPAARQALDHHIRRLTQTRLTHAAQRLCASRPATFGEYDLFTGLIGFGALLLYQAPGSDELGEVLSYLVRLAEPCYHDGLHVPGWWVEHDPDPLYPTPGGHANLGMAHGAAGLLALLAHAARHGHHVTGQTEAISWLCAWFDQWRQESPHGPWWPQWITRHDLRTGHLPHDCPPRPSWCYGAPGIARALQLAAITTGDRARKTIAEHALAACLTSPQRDRLTDPGICHGLAGLYQTAHRAAADTTNPVIARQLPALADLLTHTDDEDAGGFLTGATGVHLVKETVNARHTCTRWDACLLIA</sequence>
<dbReference type="AlphaFoldDB" id="A0A919K8E9"/>
<keyword evidence="1" id="KW-0479">Metal-binding</keyword>
<gene>
    <name evidence="2" type="ORF">Ari01nite_90740</name>
</gene>
<dbReference type="RefSeq" id="WP_203790418.1">
    <property type="nucleotide sequence ID" value="NZ_BOMV01000107.1"/>
</dbReference>
<feature type="binding site" evidence="1">
    <location>
        <position position="311"/>
    </location>
    <ligand>
        <name>Zn(2+)</name>
        <dbReference type="ChEBI" id="CHEBI:29105"/>
    </ligand>
</feature>
<feature type="binding site" evidence="1">
    <location>
        <position position="263"/>
    </location>
    <ligand>
        <name>Zn(2+)</name>
        <dbReference type="ChEBI" id="CHEBI:29105"/>
    </ligand>
</feature>
<keyword evidence="3" id="KW-1185">Reference proteome</keyword>
<feature type="binding site" evidence="1">
    <location>
        <position position="312"/>
    </location>
    <ligand>
        <name>Zn(2+)</name>
        <dbReference type="ChEBI" id="CHEBI:29105"/>
    </ligand>
</feature>
<dbReference type="Gene3D" id="1.50.10.20">
    <property type="match status" value="1"/>
</dbReference>